<evidence type="ECO:0000313" key="1">
    <source>
        <dbReference type="EMBL" id="JAH07897.1"/>
    </source>
</evidence>
<reference evidence="1" key="2">
    <citation type="journal article" date="2015" name="Fish Shellfish Immunol.">
        <title>Early steps in the European eel (Anguilla anguilla)-Vibrio vulnificus interaction in the gills: Role of the RtxA13 toxin.</title>
        <authorList>
            <person name="Callol A."/>
            <person name="Pajuelo D."/>
            <person name="Ebbesson L."/>
            <person name="Teles M."/>
            <person name="MacKenzie S."/>
            <person name="Amaro C."/>
        </authorList>
    </citation>
    <scope>NUCLEOTIDE SEQUENCE</scope>
</reference>
<reference evidence="1" key="1">
    <citation type="submission" date="2014-11" db="EMBL/GenBank/DDBJ databases">
        <authorList>
            <person name="Amaro Gonzalez C."/>
        </authorList>
    </citation>
    <scope>NUCLEOTIDE SEQUENCE</scope>
</reference>
<sequence>MNSDRYTSDFCLSCRLMRTVE</sequence>
<organism evidence="1">
    <name type="scientific">Anguilla anguilla</name>
    <name type="common">European freshwater eel</name>
    <name type="synonym">Muraena anguilla</name>
    <dbReference type="NCBI Taxonomy" id="7936"/>
    <lineage>
        <taxon>Eukaryota</taxon>
        <taxon>Metazoa</taxon>
        <taxon>Chordata</taxon>
        <taxon>Craniata</taxon>
        <taxon>Vertebrata</taxon>
        <taxon>Euteleostomi</taxon>
        <taxon>Actinopterygii</taxon>
        <taxon>Neopterygii</taxon>
        <taxon>Teleostei</taxon>
        <taxon>Anguilliformes</taxon>
        <taxon>Anguillidae</taxon>
        <taxon>Anguilla</taxon>
    </lineage>
</organism>
<protein>
    <submittedName>
        <fullName evidence="1">Uncharacterized protein</fullName>
    </submittedName>
</protein>
<accession>A0A0E9PUF0</accession>
<dbReference type="EMBL" id="GBXM01100680">
    <property type="protein sequence ID" value="JAH07897.1"/>
    <property type="molecule type" value="Transcribed_RNA"/>
</dbReference>
<proteinExistence type="predicted"/>
<dbReference type="AlphaFoldDB" id="A0A0E9PUF0"/>
<name>A0A0E9PUF0_ANGAN</name>